<sequence>MDALGLGLALGLAASISPGPLLVLVVTSALRSGWKSGALTACAPLLSDAAVVAVTLLLLDRLPARALGVLGVVGAVFVVWSGVQTVREARSASLTDHSSTPDPPSPKPTASPEPTSPEPASAPESASPKLAASPESDPSPEPAASPDTDAAPGAGTQPSAAALPGTDTRPSADARAGAGSPPGADTRPRTDTPPGADPRPRTDTRPGADASPGPDPLPAIHASQGSPPRGTLNSILPAGYDNSGSSKAAGALALRRAVLVNLLSPHPWIAWATALGPLTITTWRASAGAGAALLIGFYLTLVGGKVVIAVLVARGRRHLGDTGYRRALTVAGALLVLAGVAMGVEFAGYPHGG</sequence>
<evidence type="ECO:0000256" key="5">
    <source>
        <dbReference type="ARBA" id="ARBA00023136"/>
    </source>
</evidence>
<feature type="transmembrane region" description="Helical" evidence="7">
    <location>
        <begin position="65"/>
        <end position="83"/>
    </location>
</feature>
<feature type="transmembrane region" description="Helical" evidence="7">
    <location>
        <begin position="291"/>
        <end position="315"/>
    </location>
</feature>
<evidence type="ECO:0000256" key="2">
    <source>
        <dbReference type="ARBA" id="ARBA00022475"/>
    </source>
</evidence>
<keyword evidence="3 7" id="KW-0812">Transmembrane</keyword>
<dbReference type="AlphaFoldDB" id="A0A2P8I270"/>
<evidence type="ECO:0000256" key="4">
    <source>
        <dbReference type="ARBA" id="ARBA00022989"/>
    </source>
</evidence>
<evidence type="ECO:0000313" key="8">
    <source>
        <dbReference type="EMBL" id="PSL52569.1"/>
    </source>
</evidence>
<feature type="region of interest" description="Disordered" evidence="6">
    <location>
        <begin position="91"/>
        <end position="238"/>
    </location>
</feature>
<dbReference type="InterPro" id="IPR001123">
    <property type="entry name" value="LeuE-type"/>
</dbReference>
<feature type="transmembrane region" description="Helical" evidence="7">
    <location>
        <begin position="6"/>
        <end position="26"/>
    </location>
</feature>
<keyword evidence="2" id="KW-1003">Cell membrane</keyword>
<evidence type="ECO:0000256" key="7">
    <source>
        <dbReference type="SAM" id="Phobius"/>
    </source>
</evidence>
<dbReference type="PANTHER" id="PTHR30086">
    <property type="entry name" value="ARGININE EXPORTER PROTEIN ARGO"/>
    <property type="match status" value="1"/>
</dbReference>
<dbReference type="OrthoDB" id="14103at2"/>
<reference evidence="8 9" key="1">
    <citation type="submission" date="2018-03" db="EMBL/GenBank/DDBJ databases">
        <title>Genomic Encyclopedia of Type Strains, Phase III (KMG-III): the genomes of soil and plant-associated and newly described type strains.</title>
        <authorList>
            <person name="Whitman W."/>
        </authorList>
    </citation>
    <scope>NUCLEOTIDE SEQUENCE [LARGE SCALE GENOMIC DNA]</scope>
    <source>
        <strain evidence="8 9">CGMCC 4.7097</strain>
    </source>
</reference>
<feature type="compositionally biased region" description="Polar residues" evidence="6">
    <location>
        <begin position="223"/>
        <end position="234"/>
    </location>
</feature>
<accession>A0A2P8I270</accession>
<name>A0A2P8I270_SACCR</name>
<comment type="subcellular location">
    <subcellularLocation>
        <location evidence="1">Cell membrane</location>
        <topology evidence="1">Multi-pass membrane protein</topology>
    </subcellularLocation>
</comment>
<keyword evidence="5 7" id="KW-0472">Membrane</keyword>
<feature type="compositionally biased region" description="Pro residues" evidence="6">
    <location>
        <begin position="101"/>
        <end position="117"/>
    </location>
</feature>
<gene>
    <name evidence="8" type="ORF">B0I31_11238</name>
</gene>
<dbReference type="PANTHER" id="PTHR30086:SF20">
    <property type="entry name" value="ARGININE EXPORTER PROTEIN ARGO-RELATED"/>
    <property type="match status" value="1"/>
</dbReference>
<dbReference type="Pfam" id="PF01810">
    <property type="entry name" value="LysE"/>
    <property type="match status" value="1"/>
</dbReference>
<feature type="compositionally biased region" description="Low complexity" evidence="6">
    <location>
        <begin position="118"/>
        <end position="136"/>
    </location>
</feature>
<keyword evidence="9" id="KW-1185">Reference proteome</keyword>
<dbReference type="GO" id="GO:0015171">
    <property type="term" value="F:amino acid transmembrane transporter activity"/>
    <property type="evidence" value="ECO:0007669"/>
    <property type="project" value="TreeGrafter"/>
</dbReference>
<feature type="transmembrane region" description="Helical" evidence="7">
    <location>
        <begin position="38"/>
        <end position="59"/>
    </location>
</feature>
<evidence type="ECO:0000256" key="6">
    <source>
        <dbReference type="SAM" id="MobiDB-lite"/>
    </source>
</evidence>
<protein>
    <submittedName>
        <fullName evidence="8">LysE type translocator</fullName>
    </submittedName>
</protein>
<feature type="transmembrane region" description="Helical" evidence="7">
    <location>
        <begin position="327"/>
        <end position="349"/>
    </location>
</feature>
<proteinExistence type="predicted"/>
<evidence type="ECO:0000313" key="9">
    <source>
        <dbReference type="Proteomes" id="UP000241118"/>
    </source>
</evidence>
<dbReference type="Proteomes" id="UP000241118">
    <property type="component" value="Unassembled WGS sequence"/>
</dbReference>
<keyword evidence="4 7" id="KW-1133">Transmembrane helix</keyword>
<dbReference type="EMBL" id="PYAX01000012">
    <property type="protein sequence ID" value="PSL52569.1"/>
    <property type="molecule type" value="Genomic_DNA"/>
</dbReference>
<evidence type="ECO:0000256" key="1">
    <source>
        <dbReference type="ARBA" id="ARBA00004651"/>
    </source>
</evidence>
<dbReference type="GO" id="GO:0005886">
    <property type="term" value="C:plasma membrane"/>
    <property type="evidence" value="ECO:0007669"/>
    <property type="project" value="UniProtKB-SubCell"/>
</dbReference>
<organism evidence="8 9">
    <name type="scientific">Saccharothrix carnea</name>
    <dbReference type="NCBI Taxonomy" id="1280637"/>
    <lineage>
        <taxon>Bacteria</taxon>
        <taxon>Bacillati</taxon>
        <taxon>Actinomycetota</taxon>
        <taxon>Actinomycetes</taxon>
        <taxon>Pseudonocardiales</taxon>
        <taxon>Pseudonocardiaceae</taxon>
        <taxon>Saccharothrix</taxon>
    </lineage>
</organism>
<dbReference type="RefSeq" id="WP_106618755.1">
    <property type="nucleotide sequence ID" value="NZ_PYAX01000012.1"/>
</dbReference>
<evidence type="ECO:0000256" key="3">
    <source>
        <dbReference type="ARBA" id="ARBA00022692"/>
    </source>
</evidence>
<comment type="caution">
    <text evidence="8">The sequence shown here is derived from an EMBL/GenBank/DDBJ whole genome shotgun (WGS) entry which is preliminary data.</text>
</comment>